<gene>
    <name evidence="1" type="ORF">J2786_001455</name>
</gene>
<sequence>MRTPAEGRSSFVTYIKAVRIPDLKFLVEWIYSG</sequence>
<accession>A0ACC6J6G5</accession>
<evidence type="ECO:0000313" key="1">
    <source>
        <dbReference type="EMBL" id="MDR6458362.1"/>
    </source>
</evidence>
<evidence type="ECO:0000313" key="2">
    <source>
        <dbReference type="Proteomes" id="UP001184833"/>
    </source>
</evidence>
<organism evidence="1 2">
    <name type="scientific">Chryseobacterium vietnamense</name>
    <dbReference type="NCBI Taxonomy" id="866785"/>
    <lineage>
        <taxon>Bacteria</taxon>
        <taxon>Pseudomonadati</taxon>
        <taxon>Bacteroidota</taxon>
        <taxon>Flavobacteriia</taxon>
        <taxon>Flavobacteriales</taxon>
        <taxon>Weeksellaceae</taxon>
        <taxon>Chryseobacterium group</taxon>
        <taxon>Chryseobacterium</taxon>
    </lineage>
</organism>
<protein>
    <submittedName>
        <fullName evidence="1">Uncharacterized protein</fullName>
    </submittedName>
</protein>
<reference evidence="1" key="1">
    <citation type="submission" date="2023-07" db="EMBL/GenBank/DDBJ databases">
        <title>Sorghum-associated microbial communities from plants grown in Nebraska, USA.</title>
        <authorList>
            <person name="Schachtman D."/>
        </authorList>
    </citation>
    <scope>NUCLEOTIDE SEQUENCE</scope>
    <source>
        <strain evidence="1">DS2329</strain>
    </source>
</reference>
<dbReference type="Proteomes" id="UP001184833">
    <property type="component" value="Unassembled WGS sequence"/>
</dbReference>
<dbReference type="EMBL" id="JAVDQX010000001">
    <property type="protein sequence ID" value="MDR6458362.1"/>
    <property type="molecule type" value="Genomic_DNA"/>
</dbReference>
<comment type="caution">
    <text evidence="1">The sequence shown here is derived from an EMBL/GenBank/DDBJ whole genome shotgun (WGS) entry which is preliminary data.</text>
</comment>
<proteinExistence type="predicted"/>
<keyword evidence="2" id="KW-1185">Reference proteome</keyword>
<name>A0ACC6J6G5_9FLAO</name>